<feature type="region of interest" description="Disordered" evidence="5">
    <location>
        <begin position="38"/>
        <end position="67"/>
    </location>
</feature>
<feature type="domain" description="TFIIS central" evidence="6">
    <location>
        <begin position="71"/>
        <end position="173"/>
    </location>
</feature>
<evidence type="ECO:0000256" key="3">
    <source>
        <dbReference type="ARBA" id="ARBA00022833"/>
    </source>
</evidence>
<evidence type="ECO:0000256" key="5">
    <source>
        <dbReference type="SAM" id="MobiDB-lite"/>
    </source>
</evidence>
<evidence type="ECO:0000256" key="1">
    <source>
        <dbReference type="ARBA" id="ARBA00022723"/>
    </source>
</evidence>
<evidence type="ECO:0000256" key="4">
    <source>
        <dbReference type="ARBA" id="ARBA00023242"/>
    </source>
</evidence>
<keyword evidence="2" id="KW-0863">Zinc-finger</keyword>
<keyword evidence="7" id="KW-1185">Reference proteome</keyword>
<dbReference type="InterPro" id="IPR003618">
    <property type="entry name" value="TFIIS_cen_dom"/>
</dbReference>
<evidence type="ECO:0000256" key="2">
    <source>
        <dbReference type="ARBA" id="ARBA00022771"/>
    </source>
</evidence>
<dbReference type="AlphaFoldDB" id="A0A914VFK8"/>
<keyword evidence="1" id="KW-0479">Metal-binding</keyword>
<name>A0A914VFK8_9BILA</name>
<dbReference type="GO" id="GO:0006351">
    <property type="term" value="P:DNA-templated transcription"/>
    <property type="evidence" value="ECO:0007669"/>
    <property type="project" value="InterPro"/>
</dbReference>
<dbReference type="Proteomes" id="UP000887566">
    <property type="component" value="Unplaced"/>
</dbReference>
<evidence type="ECO:0000259" key="6">
    <source>
        <dbReference type="PROSITE" id="PS51321"/>
    </source>
</evidence>
<dbReference type="SMART" id="SM00510">
    <property type="entry name" value="TFS2M"/>
    <property type="match status" value="1"/>
</dbReference>
<dbReference type="Gene3D" id="1.10.472.30">
    <property type="entry name" value="Transcription elongation factor S-II, central domain"/>
    <property type="match status" value="1"/>
</dbReference>
<keyword evidence="3" id="KW-0862">Zinc</keyword>
<organism evidence="7 8">
    <name type="scientific">Plectus sambesii</name>
    <dbReference type="NCBI Taxonomy" id="2011161"/>
    <lineage>
        <taxon>Eukaryota</taxon>
        <taxon>Metazoa</taxon>
        <taxon>Ecdysozoa</taxon>
        <taxon>Nematoda</taxon>
        <taxon>Chromadorea</taxon>
        <taxon>Plectida</taxon>
        <taxon>Plectina</taxon>
        <taxon>Plectoidea</taxon>
        <taxon>Plectidae</taxon>
        <taxon>Plectus</taxon>
    </lineage>
</organism>
<accession>A0A914VFK8</accession>
<reference evidence="8" key="1">
    <citation type="submission" date="2022-11" db="UniProtKB">
        <authorList>
            <consortium name="WormBaseParasite"/>
        </authorList>
    </citation>
    <scope>IDENTIFICATION</scope>
</reference>
<dbReference type="InterPro" id="IPR036575">
    <property type="entry name" value="TFIIS_cen_dom_sf"/>
</dbReference>
<dbReference type="PROSITE" id="PS51321">
    <property type="entry name" value="TFIIS_CENTRAL"/>
    <property type="match status" value="1"/>
</dbReference>
<dbReference type="PANTHER" id="PTHR11477:SF0">
    <property type="entry name" value="IP08861P-RELATED"/>
    <property type="match status" value="1"/>
</dbReference>
<protein>
    <submittedName>
        <fullName evidence="8">TFIIS central domain-containing protein</fullName>
    </submittedName>
</protein>
<evidence type="ECO:0000313" key="8">
    <source>
        <dbReference type="WBParaSite" id="PSAMB.scaffold1893size32008.g15537.t1"/>
    </source>
</evidence>
<dbReference type="PANTHER" id="PTHR11477">
    <property type="entry name" value="TRANSCRIPTION FACTOR S-II ZINC FINGER DOMAIN-CONTAINING PROTEIN"/>
    <property type="match status" value="1"/>
</dbReference>
<evidence type="ECO:0000313" key="7">
    <source>
        <dbReference type="Proteomes" id="UP000887566"/>
    </source>
</evidence>
<dbReference type="SUPFAM" id="SSF46942">
    <property type="entry name" value="Elongation factor TFIIS domain 2"/>
    <property type="match status" value="1"/>
</dbReference>
<dbReference type="Pfam" id="PF07500">
    <property type="entry name" value="TFIIS_M"/>
    <property type="match status" value="1"/>
</dbReference>
<proteinExistence type="predicted"/>
<dbReference type="GO" id="GO:0008270">
    <property type="term" value="F:zinc ion binding"/>
    <property type="evidence" value="ECO:0007669"/>
    <property type="project" value="UniProtKB-KW"/>
</dbReference>
<dbReference type="WBParaSite" id="PSAMB.scaffold1893size32008.g15537.t1">
    <property type="protein sequence ID" value="PSAMB.scaffold1893size32008.g15537.t1"/>
    <property type="gene ID" value="PSAMB.scaffold1893size32008.g15537"/>
</dbReference>
<sequence>MSQLQAISVNATEEDKASILTKLDQMRAMITAQPEIAEARAERQSSRKVSPPTPIIRQTSSPPRPLEGNELRVRCSKLLVDALKCGDMPDGTLDPEDLAARIEEKLFDLHRGTTDKYMELLRSRVVNLRYKKNPALRENILTGVVAPERFAIMTSQEMASSPGVKHKSASDYK</sequence>
<keyword evidence="4" id="KW-0539">Nucleus</keyword>
<dbReference type="GO" id="GO:0005634">
    <property type="term" value="C:nucleus"/>
    <property type="evidence" value="ECO:0007669"/>
    <property type="project" value="TreeGrafter"/>
</dbReference>